<dbReference type="GO" id="GO:0005524">
    <property type="term" value="F:ATP binding"/>
    <property type="evidence" value="ECO:0007669"/>
    <property type="project" value="UniProtKB-KW"/>
</dbReference>
<dbReference type="RefSeq" id="XP_046071694.1">
    <property type="nucleotide sequence ID" value="XM_046218385.1"/>
</dbReference>
<keyword evidence="4" id="KW-0378">Hydrolase</keyword>
<dbReference type="GeneID" id="70248672"/>
<dbReference type="GO" id="GO:0016887">
    <property type="term" value="F:ATP hydrolysis activity"/>
    <property type="evidence" value="ECO:0007669"/>
    <property type="project" value="InterPro"/>
</dbReference>
<evidence type="ECO:0000256" key="2">
    <source>
        <dbReference type="ARBA" id="ARBA00022840"/>
    </source>
</evidence>
<dbReference type="Proteomes" id="UP001201262">
    <property type="component" value="Unassembled WGS sequence"/>
</dbReference>
<dbReference type="InterPro" id="IPR027417">
    <property type="entry name" value="P-loop_NTPase"/>
</dbReference>
<comment type="caution">
    <text evidence="4">The sequence shown here is derived from an EMBL/GenBank/DDBJ whole genome shotgun (WGS) entry which is preliminary data.</text>
</comment>
<gene>
    <name evidence="4" type="ORF">BGW36DRAFT_398223</name>
</gene>
<dbReference type="SUPFAM" id="SSF52540">
    <property type="entry name" value="P-loop containing nucleoside triphosphate hydrolases"/>
    <property type="match status" value="1"/>
</dbReference>
<proteinExistence type="predicted"/>
<reference evidence="4" key="1">
    <citation type="submission" date="2021-12" db="EMBL/GenBank/DDBJ databases">
        <title>Convergent genome expansion in fungi linked to evolution of root-endophyte symbiosis.</title>
        <authorList>
            <consortium name="DOE Joint Genome Institute"/>
            <person name="Ke Y.-H."/>
            <person name="Bonito G."/>
            <person name="Liao H.-L."/>
            <person name="Looney B."/>
            <person name="Rojas-Flechas A."/>
            <person name="Nash J."/>
            <person name="Hameed K."/>
            <person name="Schadt C."/>
            <person name="Martin F."/>
            <person name="Crous P.W."/>
            <person name="Miettinen O."/>
            <person name="Magnuson J.K."/>
            <person name="Labbe J."/>
            <person name="Jacobson D."/>
            <person name="Doktycz M.J."/>
            <person name="Veneault-Fourrey C."/>
            <person name="Kuo A."/>
            <person name="Mondo S."/>
            <person name="Calhoun S."/>
            <person name="Riley R."/>
            <person name="Ohm R."/>
            <person name="LaButti K."/>
            <person name="Andreopoulos B."/>
            <person name="Pangilinan J."/>
            <person name="Nolan M."/>
            <person name="Tritt A."/>
            <person name="Clum A."/>
            <person name="Lipzen A."/>
            <person name="Daum C."/>
            <person name="Barry K."/>
            <person name="Grigoriev I.V."/>
            <person name="Vilgalys R."/>
        </authorList>
    </citation>
    <scope>NUCLEOTIDE SEQUENCE</scope>
    <source>
        <strain evidence="4">PMI_201</strain>
    </source>
</reference>
<accession>A0AAD4Q0B7</accession>
<dbReference type="SMART" id="SM00382">
    <property type="entry name" value="AAA"/>
    <property type="match status" value="1"/>
</dbReference>
<dbReference type="Gene3D" id="3.40.50.300">
    <property type="entry name" value="P-loop containing nucleotide triphosphate hydrolases"/>
    <property type="match status" value="1"/>
</dbReference>
<evidence type="ECO:0000256" key="1">
    <source>
        <dbReference type="ARBA" id="ARBA00022741"/>
    </source>
</evidence>
<dbReference type="InterPro" id="IPR003439">
    <property type="entry name" value="ABC_transporter-like_ATP-bd"/>
</dbReference>
<protein>
    <submittedName>
        <fullName evidence="4">P-loop containing nucleoside triphosphate hydrolase protein</fullName>
    </submittedName>
</protein>
<evidence type="ECO:0000313" key="5">
    <source>
        <dbReference type="Proteomes" id="UP001201262"/>
    </source>
</evidence>
<organism evidence="4 5">
    <name type="scientific">Talaromyces proteolyticus</name>
    <dbReference type="NCBI Taxonomy" id="1131652"/>
    <lineage>
        <taxon>Eukaryota</taxon>
        <taxon>Fungi</taxon>
        <taxon>Dikarya</taxon>
        <taxon>Ascomycota</taxon>
        <taxon>Pezizomycotina</taxon>
        <taxon>Eurotiomycetes</taxon>
        <taxon>Eurotiomycetidae</taxon>
        <taxon>Eurotiales</taxon>
        <taxon>Trichocomaceae</taxon>
        <taxon>Talaromyces</taxon>
        <taxon>Talaromyces sect. Bacilispori</taxon>
    </lineage>
</organism>
<dbReference type="InterPro" id="IPR050173">
    <property type="entry name" value="ABC_transporter_C-like"/>
</dbReference>
<dbReference type="GO" id="GO:0042626">
    <property type="term" value="F:ATPase-coupled transmembrane transporter activity"/>
    <property type="evidence" value="ECO:0007669"/>
    <property type="project" value="TreeGrafter"/>
</dbReference>
<dbReference type="GO" id="GO:0016020">
    <property type="term" value="C:membrane"/>
    <property type="evidence" value="ECO:0007669"/>
    <property type="project" value="TreeGrafter"/>
</dbReference>
<evidence type="ECO:0000313" key="4">
    <source>
        <dbReference type="EMBL" id="KAH8696758.1"/>
    </source>
</evidence>
<evidence type="ECO:0000259" key="3">
    <source>
        <dbReference type="PROSITE" id="PS50893"/>
    </source>
</evidence>
<dbReference type="PANTHER" id="PTHR24223">
    <property type="entry name" value="ATP-BINDING CASSETTE SUB-FAMILY C"/>
    <property type="match status" value="1"/>
</dbReference>
<keyword evidence="2" id="KW-0067">ATP-binding</keyword>
<sequence length="272" mass="29662">MRFVQVHAIIQQNLNSVERIVEFTEVGQETDRVSQAVYDIPQEWPAQGDVRFEKWDSKIHPGERVAIVGRTGAGKCTLVLALIRGLPAETGGIKIDGIDIASVPLGKLRQVITVLPQDPGLFDGTLRNSLDPLRCYTDEEMIAALQTVRLFDTNSTASTIKSDVGSQAGGNYSDQDAAALSRGQRQLLCIARDLLRRSRILILDEATASIDHVADAAHHLVALDAGRVVEQGSVRELLIHRGDPDSMFRHLCEESGYLKEIEELAAGSGSIS</sequence>
<name>A0AAD4Q0B7_9EURO</name>
<dbReference type="Pfam" id="PF00005">
    <property type="entry name" value="ABC_tran"/>
    <property type="match status" value="1"/>
</dbReference>
<keyword evidence="5" id="KW-1185">Reference proteome</keyword>
<dbReference type="EMBL" id="JAJTJA010000007">
    <property type="protein sequence ID" value="KAH8696758.1"/>
    <property type="molecule type" value="Genomic_DNA"/>
</dbReference>
<dbReference type="InterPro" id="IPR003593">
    <property type="entry name" value="AAA+_ATPase"/>
</dbReference>
<keyword evidence="1" id="KW-0547">Nucleotide-binding</keyword>
<dbReference type="PROSITE" id="PS50893">
    <property type="entry name" value="ABC_TRANSPORTER_2"/>
    <property type="match status" value="1"/>
</dbReference>
<dbReference type="AlphaFoldDB" id="A0AAD4Q0B7"/>
<feature type="domain" description="ABC transporter" evidence="3">
    <location>
        <begin position="35"/>
        <end position="250"/>
    </location>
</feature>